<name>A0A9D1SAR0_9PROT</name>
<keyword evidence="1" id="KW-0732">Signal</keyword>
<feature type="signal peptide" evidence="1">
    <location>
        <begin position="1"/>
        <end position="20"/>
    </location>
</feature>
<dbReference type="EMBL" id="DVNC01000027">
    <property type="protein sequence ID" value="HIU53165.1"/>
    <property type="molecule type" value="Genomic_DNA"/>
</dbReference>
<dbReference type="InterPro" id="IPR021428">
    <property type="entry name" value="DUF3078"/>
</dbReference>
<dbReference type="Proteomes" id="UP000824107">
    <property type="component" value="Unassembled WGS sequence"/>
</dbReference>
<evidence type="ECO:0000256" key="1">
    <source>
        <dbReference type="SAM" id="SignalP"/>
    </source>
</evidence>
<comment type="caution">
    <text evidence="2">The sequence shown here is derived from an EMBL/GenBank/DDBJ whole genome shotgun (WGS) entry which is preliminary data.</text>
</comment>
<protein>
    <submittedName>
        <fullName evidence="2">DUF3078 domain-containing protein</fullName>
    </submittedName>
</protein>
<evidence type="ECO:0000313" key="3">
    <source>
        <dbReference type="Proteomes" id="UP000824107"/>
    </source>
</evidence>
<dbReference type="AlphaFoldDB" id="A0A9D1SAR0"/>
<accession>A0A9D1SAR0</accession>
<reference evidence="2" key="1">
    <citation type="submission" date="2020-10" db="EMBL/GenBank/DDBJ databases">
        <authorList>
            <person name="Gilroy R."/>
        </authorList>
    </citation>
    <scope>NUCLEOTIDE SEQUENCE</scope>
    <source>
        <strain evidence="2">ChiW3-316</strain>
    </source>
</reference>
<gene>
    <name evidence="2" type="ORF">IAD20_03695</name>
</gene>
<proteinExistence type="predicted"/>
<feature type="chain" id="PRO_5038541569" evidence="1">
    <location>
        <begin position="21"/>
        <end position="284"/>
    </location>
</feature>
<sequence length="284" mass="32538">MRHKTLLVWAFCLLCSPALADEDNENNGLRANFRRVALEMSSTSVSHAEQYQNSPNTQLSSDSETLFKGVFDFILEYEQPDYQWNNSVYMEYGKTRLKKADGSTTSSENADKILLTSDYARKMWKYGEADVGPFGSLGYQTEFTANNDAPRNKTLRGKGGLKLFNGQYIKELYIAAVEELDMTYSRSDTKTAYEIGIRAEYPLRDGIKFQLESYFRDYFLYSRYVGTDFKYEFNLTGRMDVKIHKDLSIAPYVSYFEARSREASAAGSNFMIGLSFAYADIFNL</sequence>
<evidence type="ECO:0000313" key="2">
    <source>
        <dbReference type="EMBL" id="HIU53165.1"/>
    </source>
</evidence>
<organism evidence="2 3">
    <name type="scientific">Candidatus Scatocola faecipullorum</name>
    <dbReference type="NCBI Taxonomy" id="2840917"/>
    <lineage>
        <taxon>Bacteria</taxon>
        <taxon>Pseudomonadati</taxon>
        <taxon>Pseudomonadota</taxon>
        <taxon>Alphaproteobacteria</taxon>
        <taxon>Rhodospirillales</taxon>
        <taxon>Rhodospirillaceae</taxon>
        <taxon>Rhodospirillaceae incertae sedis</taxon>
        <taxon>Candidatus Scatocola</taxon>
    </lineage>
</organism>
<dbReference type="Pfam" id="PF11276">
    <property type="entry name" value="DUF3078"/>
    <property type="match status" value="1"/>
</dbReference>
<reference evidence="2" key="2">
    <citation type="journal article" date="2021" name="PeerJ">
        <title>Extensive microbial diversity within the chicken gut microbiome revealed by metagenomics and culture.</title>
        <authorList>
            <person name="Gilroy R."/>
            <person name="Ravi A."/>
            <person name="Getino M."/>
            <person name="Pursley I."/>
            <person name="Horton D.L."/>
            <person name="Alikhan N.F."/>
            <person name="Baker D."/>
            <person name="Gharbi K."/>
            <person name="Hall N."/>
            <person name="Watson M."/>
            <person name="Adriaenssens E.M."/>
            <person name="Foster-Nyarko E."/>
            <person name="Jarju S."/>
            <person name="Secka A."/>
            <person name="Antonio M."/>
            <person name="Oren A."/>
            <person name="Chaudhuri R.R."/>
            <person name="La Ragione R."/>
            <person name="Hildebrand F."/>
            <person name="Pallen M.J."/>
        </authorList>
    </citation>
    <scope>NUCLEOTIDE SEQUENCE</scope>
    <source>
        <strain evidence="2">ChiW3-316</strain>
    </source>
</reference>